<evidence type="ECO:0000313" key="8">
    <source>
        <dbReference type="Proteomes" id="UP000440578"/>
    </source>
</evidence>
<keyword evidence="4" id="KW-0067">ATP-binding</keyword>
<evidence type="ECO:0000256" key="2">
    <source>
        <dbReference type="ARBA" id="ARBA00022786"/>
    </source>
</evidence>
<protein>
    <submittedName>
        <fullName evidence="7">Ubiquitin-conjugating enzyme E2 T</fullName>
    </submittedName>
</protein>
<dbReference type="Proteomes" id="UP000440578">
    <property type="component" value="Unassembled WGS sequence"/>
</dbReference>
<evidence type="ECO:0000256" key="5">
    <source>
        <dbReference type="SAM" id="MobiDB-lite"/>
    </source>
</evidence>
<dbReference type="AlphaFoldDB" id="A0A6A4VSW4"/>
<dbReference type="Gene3D" id="3.10.110.10">
    <property type="entry name" value="Ubiquitin Conjugating Enzyme"/>
    <property type="match status" value="1"/>
</dbReference>
<feature type="domain" description="UBC core" evidence="6">
    <location>
        <begin position="19"/>
        <end position="175"/>
    </location>
</feature>
<comment type="caution">
    <text evidence="7">The sequence shown here is derived from an EMBL/GenBank/DDBJ whole genome shotgun (WGS) entry which is preliminary data.</text>
</comment>
<evidence type="ECO:0000256" key="3">
    <source>
        <dbReference type="PROSITE-ProRule" id="PRU10133"/>
    </source>
</evidence>
<reference evidence="7 8" key="1">
    <citation type="submission" date="2019-07" db="EMBL/GenBank/DDBJ databases">
        <title>Draft genome assembly of a fouling barnacle, Amphibalanus amphitrite (Darwin, 1854): The first reference genome for Thecostraca.</title>
        <authorList>
            <person name="Kim W."/>
        </authorList>
    </citation>
    <scope>NUCLEOTIDE SEQUENCE [LARGE SCALE GENOMIC DNA]</scope>
    <source>
        <strain evidence="7">SNU_AA5</strain>
        <tissue evidence="7">Soma without cirri and trophi</tissue>
    </source>
</reference>
<comment type="similarity">
    <text evidence="4">Belongs to the ubiquitin-conjugating enzyme family.</text>
</comment>
<dbReference type="InterPro" id="IPR016135">
    <property type="entry name" value="UBQ-conjugating_enzyme/RWD"/>
</dbReference>
<dbReference type="SUPFAM" id="SSF54495">
    <property type="entry name" value="UBC-like"/>
    <property type="match status" value="1"/>
</dbReference>
<dbReference type="Pfam" id="PF00179">
    <property type="entry name" value="UQ_con"/>
    <property type="match status" value="1"/>
</dbReference>
<keyword evidence="8" id="KW-1185">Reference proteome</keyword>
<dbReference type="PROSITE" id="PS00183">
    <property type="entry name" value="UBC_1"/>
    <property type="match status" value="1"/>
</dbReference>
<feature type="compositionally biased region" description="Polar residues" evidence="5">
    <location>
        <begin position="160"/>
        <end position="179"/>
    </location>
</feature>
<dbReference type="PROSITE" id="PS50127">
    <property type="entry name" value="UBC_2"/>
    <property type="match status" value="1"/>
</dbReference>
<dbReference type="InterPro" id="IPR050113">
    <property type="entry name" value="Ub_conjugating_enzyme"/>
</dbReference>
<sequence>MARNRSILVYVTDSVIKMQRAARLKKELAMLAVSPPAGVCCTAEGDDITRLKATITGPEGSPFEQGTFQLDVVVPERYPFEPPQVTFSTPVYHPNVDPSGRICLGALKMPPTGDWRPSPAAGHAAAMSPLVFQAEQYRCRRQEYEHTAAEMTAKHAVPQSVLSPIENRSTSPPGQSAVSGKQARAPSRDGPESPTIAPKRARPSLSPTTSST</sequence>
<name>A0A6A4VSW4_AMPAM</name>
<dbReference type="SMART" id="SM00212">
    <property type="entry name" value="UBCc"/>
    <property type="match status" value="1"/>
</dbReference>
<keyword evidence="1" id="KW-0808">Transferase</keyword>
<accession>A0A6A4VSW4</accession>
<evidence type="ECO:0000256" key="4">
    <source>
        <dbReference type="RuleBase" id="RU362109"/>
    </source>
</evidence>
<evidence type="ECO:0000313" key="7">
    <source>
        <dbReference type="EMBL" id="KAF0293802.1"/>
    </source>
</evidence>
<dbReference type="EMBL" id="VIIS01001720">
    <property type="protein sequence ID" value="KAF0293802.1"/>
    <property type="molecule type" value="Genomic_DNA"/>
</dbReference>
<feature type="region of interest" description="Disordered" evidence="5">
    <location>
        <begin position="151"/>
        <end position="212"/>
    </location>
</feature>
<dbReference type="OrthoDB" id="9978460at2759"/>
<dbReference type="GO" id="GO:0005524">
    <property type="term" value="F:ATP binding"/>
    <property type="evidence" value="ECO:0007669"/>
    <property type="project" value="UniProtKB-UniRule"/>
</dbReference>
<evidence type="ECO:0000259" key="6">
    <source>
        <dbReference type="PROSITE" id="PS50127"/>
    </source>
</evidence>
<feature type="active site" description="Glycyl thioester intermediate" evidence="3">
    <location>
        <position position="103"/>
    </location>
</feature>
<evidence type="ECO:0000256" key="1">
    <source>
        <dbReference type="ARBA" id="ARBA00022679"/>
    </source>
</evidence>
<gene>
    <name evidence="7" type="primary">Ube2t_3</name>
    <name evidence="7" type="ORF">FJT64_000803</name>
</gene>
<keyword evidence="2 4" id="KW-0833">Ubl conjugation pathway</keyword>
<dbReference type="InterPro" id="IPR000608">
    <property type="entry name" value="UBC"/>
</dbReference>
<proteinExistence type="inferred from homology"/>
<dbReference type="PANTHER" id="PTHR24067">
    <property type="entry name" value="UBIQUITIN-CONJUGATING ENZYME E2"/>
    <property type="match status" value="1"/>
</dbReference>
<keyword evidence="4" id="KW-0547">Nucleotide-binding</keyword>
<organism evidence="7 8">
    <name type="scientific">Amphibalanus amphitrite</name>
    <name type="common">Striped barnacle</name>
    <name type="synonym">Balanus amphitrite</name>
    <dbReference type="NCBI Taxonomy" id="1232801"/>
    <lineage>
        <taxon>Eukaryota</taxon>
        <taxon>Metazoa</taxon>
        <taxon>Ecdysozoa</taxon>
        <taxon>Arthropoda</taxon>
        <taxon>Crustacea</taxon>
        <taxon>Multicrustacea</taxon>
        <taxon>Cirripedia</taxon>
        <taxon>Thoracica</taxon>
        <taxon>Thoracicalcarea</taxon>
        <taxon>Balanomorpha</taxon>
        <taxon>Balanoidea</taxon>
        <taxon>Balanidae</taxon>
        <taxon>Amphibalaninae</taxon>
        <taxon>Amphibalanus</taxon>
    </lineage>
</organism>
<dbReference type="GO" id="GO:0016740">
    <property type="term" value="F:transferase activity"/>
    <property type="evidence" value="ECO:0007669"/>
    <property type="project" value="UniProtKB-KW"/>
</dbReference>
<dbReference type="InterPro" id="IPR023313">
    <property type="entry name" value="UBQ-conjugating_AS"/>
</dbReference>